<organism evidence="1 2">
    <name type="scientific">Candidatus Roizmanbacteria bacterium GW2011_GWB1_40_7</name>
    <dbReference type="NCBI Taxonomy" id="1618482"/>
    <lineage>
        <taxon>Bacteria</taxon>
        <taxon>Candidatus Roizmaniibacteriota</taxon>
    </lineage>
</organism>
<dbReference type="EMBL" id="LBZM01000045">
    <property type="protein sequence ID" value="KKR70738.1"/>
    <property type="molecule type" value="Genomic_DNA"/>
</dbReference>
<sequence length="31" mass="3646">MIEKHPVYLRQEASEGAFVVARDIWIERNTS</sequence>
<name>A0A0G0T0Z9_9BACT</name>
<gene>
    <name evidence="1" type="ORF">UU14_C0045G0001</name>
</gene>
<accession>A0A0G0T0Z9</accession>
<evidence type="ECO:0000313" key="1">
    <source>
        <dbReference type="EMBL" id="KKR70738.1"/>
    </source>
</evidence>
<protein>
    <submittedName>
        <fullName evidence="1">Uncharacterized protein</fullName>
    </submittedName>
</protein>
<proteinExistence type="predicted"/>
<dbReference type="Proteomes" id="UP000034664">
    <property type="component" value="Unassembled WGS sequence"/>
</dbReference>
<dbReference type="AlphaFoldDB" id="A0A0G0T0Z9"/>
<evidence type="ECO:0000313" key="2">
    <source>
        <dbReference type="Proteomes" id="UP000034664"/>
    </source>
</evidence>
<reference evidence="1 2" key="1">
    <citation type="journal article" date="2015" name="Nature">
        <title>rRNA introns, odd ribosomes, and small enigmatic genomes across a large radiation of phyla.</title>
        <authorList>
            <person name="Brown C.T."/>
            <person name="Hug L.A."/>
            <person name="Thomas B.C."/>
            <person name="Sharon I."/>
            <person name="Castelle C.J."/>
            <person name="Singh A."/>
            <person name="Wilkins M.J."/>
            <person name="Williams K.H."/>
            <person name="Banfield J.F."/>
        </authorList>
    </citation>
    <scope>NUCLEOTIDE SEQUENCE [LARGE SCALE GENOMIC DNA]</scope>
</reference>
<comment type="caution">
    <text evidence="1">The sequence shown here is derived from an EMBL/GenBank/DDBJ whole genome shotgun (WGS) entry which is preliminary data.</text>
</comment>